<keyword evidence="1" id="KW-0812">Transmembrane</keyword>
<dbReference type="Pfam" id="PF13826">
    <property type="entry name" value="Monooxy_af470-like"/>
    <property type="match status" value="1"/>
</dbReference>
<evidence type="ECO:0000313" key="3">
    <source>
        <dbReference type="Proteomes" id="UP001498476"/>
    </source>
</evidence>
<reference evidence="2 3" key="1">
    <citation type="journal article" date="2025" name="Microbiol. Resour. Announc.">
        <title>Draft genome sequences for Neonectria magnoliae and Neonectria punicea, canker pathogens of Liriodendron tulipifera and Acer saccharum in West Virginia.</title>
        <authorList>
            <person name="Petronek H.M."/>
            <person name="Kasson M.T."/>
            <person name="Metheny A.M."/>
            <person name="Stauder C.M."/>
            <person name="Lovett B."/>
            <person name="Lynch S.C."/>
            <person name="Garnas J.R."/>
            <person name="Kasson L.R."/>
            <person name="Stajich J.E."/>
        </authorList>
    </citation>
    <scope>NUCLEOTIDE SEQUENCE [LARGE SCALE GENOMIC DNA]</scope>
    <source>
        <strain evidence="2 3">NRRL 64653</strain>
    </source>
</reference>
<keyword evidence="1" id="KW-0472">Membrane</keyword>
<feature type="transmembrane region" description="Helical" evidence="1">
    <location>
        <begin position="38"/>
        <end position="59"/>
    </location>
</feature>
<keyword evidence="1" id="KW-1133">Transmembrane helix</keyword>
<name>A0ABR1GWG8_9HYPO</name>
<comment type="caution">
    <text evidence="2">The sequence shown here is derived from an EMBL/GenBank/DDBJ whole genome shotgun (WGS) entry which is preliminary data.</text>
</comment>
<gene>
    <name evidence="2" type="ORF">QQX98_008101</name>
</gene>
<accession>A0ABR1GWG8</accession>
<organism evidence="2 3">
    <name type="scientific">Neonectria punicea</name>
    <dbReference type="NCBI Taxonomy" id="979145"/>
    <lineage>
        <taxon>Eukaryota</taxon>
        <taxon>Fungi</taxon>
        <taxon>Dikarya</taxon>
        <taxon>Ascomycota</taxon>
        <taxon>Pezizomycotina</taxon>
        <taxon>Sordariomycetes</taxon>
        <taxon>Hypocreomycetidae</taxon>
        <taxon>Hypocreales</taxon>
        <taxon>Nectriaceae</taxon>
        <taxon>Neonectria</taxon>
    </lineage>
</organism>
<dbReference type="Proteomes" id="UP001498476">
    <property type="component" value="Unassembled WGS sequence"/>
</dbReference>
<keyword evidence="3" id="KW-1185">Reference proteome</keyword>
<proteinExistence type="predicted"/>
<protein>
    <recommendedName>
        <fullName evidence="4">Monooxygenase</fullName>
    </recommendedName>
</protein>
<dbReference type="InterPro" id="IPR025444">
    <property type="entry name" value="Monooxy_af470"/>
</dbReference>
<sequence>MKRPEFQPKLAFTPEALTFLPTTNTFVFFKDSFKFNTIVLIGALLQLALCAILPLRWAVVPAISLLLNSSITTFFQARSPLSNEYKTHVVPGRVTAQVPSIPTATSSCFGSQPANASIVVFNIGSQFNHPLGVLAPGVKEMGERFDAMLRDMNNRREDLGLLGASHWIGDERTSNNTNGLTCHFRDLEGLHRFAHEPLHRETWDWFNSKKYPHIGVFHETYCVPAKSYETVYLNCRPILMGRVTTKVTNEGEEPQWANALVNADTPALKTQYSRMARDEKGNIKEDV</sequence>
<evidence type="ECO:0008006" key="4">
    <source>
        <dbReference type="Google" id="ProtNLM"/>
    </source>
</evidence>
<evidence type="ECO:0000256" key="1">
    <source>
        <dbReference type="SAM" id="Phobius"/>
    </source>
</evidence>
<dbReference type="EMBL" id="JAZAVJ010000142">
    <property type="protein sequence ID" value="KAK7409720.1"/>
    <property type="molecule type" value="Genomic_DNA"/>
</dbReference>
<evidence type="ECO:0000313" key="2">
    <source>
        <dbReference type="EMBL" id="KAK7409720.1"/>
    </source>
</evidence>